<feature type="region of interest" description="Disordered" evidence="16">
    <location>
        <begin position="1"/>
        <end position="55"/>
    </location>
</feature>
<dbReference type="GO" id="GO:0008270">
    <property type="term" value="F:zinc ion binding"/>
    <property type="evidence" value="ECO:0007669"/>
    <property type="project" value="InterPro"/>
</dbReference>
<evidence type="ECO:0000313" key="20">
    <source>
        <dbReference type="Proteomes" id="UP000295371"/>
    </source>
</evidence>
<evidence type="ECO:0000256" key="7">
    <source>
        <dbReference type="ARBA" id="ARBA00022679"/>
    </source>
</evidence>
<evidence type="ECO:0000256" key="16">
    <source>
        <dbReference type="SAM" id="MobiDB-lite"/>
    </source>
</evidence>
<protein>
    <recommendedName>
        <fullName evidence="6 14">Galactose-1-phosphate uridylyltransferase</fullName>
        <ecNumber evidence="5 14">2.7.7.12</ecNumber>
    </recommendedName>
</protein>
<dbReference type="Pfam" id="PF01087">
    <property type="entry name" value="GalP_UDP_transf"/>
    <property type="match status" value="1"/>
</dbReference>
<evidence type="ECO:0000256" key="2">
    <source>
        <dbReference type="ARBA" id="ARBA00001947"/>
    </source>
</evidence>
<keyword evidence="8 15" id="KW-0548">Nucleotidyltransferase</keyword>
<evidence type="ECO:0000256" key="8">
    <source>
        <dbReference type="ARBA" id="ARBA00022695"/>
    </source>
</evidence>
<evidence type="ECO:0000256" key="10">
    <source>
        <dbReference type="ARBA" id="ARBA00022833"/>
    </source>
</evidence>
<keyword evidence="10" id="KW-0862">Zinc</keyword>
<dbReference type="SUPFAM" id="SSF54197">
    <property type="entry name" value="HIT-like"/>
    <property type="match status" value="2"/>
</dbReference>
<evidence type="ECO:0000256" key="1">
    <source>
        <dbReference type="ARBA" id="ARBA00001107"/>
    </source>
</evidence>
<dbReference type="InterPro" id="IPR005849">
    <property type="entry name" value="GalP_Utransf_N"/>
</dbReference>
<comment type="caution">
    <text evidence="19">The sequence shown here is derived from an EMBL/GenBank/DDBJ whole genome shotgun (WGS) entry which is preliminary data.</text>
</comment>
<comment type="pathway">
    <text evidence="3 15">Carbohydrate metabolism; galactose metabolism.</text>
</comment>
<evidence type="ECO:0000259" key="17">
    <source>
        <dbReference type="Pfam" id="PF01087"/>
    </source>
</evidence>
<dbReference type="EC" id="2.7.7.12" evidence="5 14"/>
<dbReference type="InterPro" id="IPR005850">
    <property type="entry name" value="GalP_Utransf_C"/>
</dbReference>
<comment type="catalytic activity">
    <reaction evidence="1 15">
        <text>alpha-D-galactose 1-phosphate + UDP-alpha-D-glucose = alpha-D-glucose 1-phosphate + UDP-alpha-D-galactose</text>
        <dbReference type="Rhea" id="RHEA:13989"/>
        <dbReference type="ChEBI" id="CHEBI:58336"/>
        <dbReference type="ChEBI" id="CHEBI:58601"/>
        <dbReference type="ChEBI" id="CHEBI:58885"/>
        <dbReference type="ChEBI" id="CHEBI:66914"/>
        <dbReference type="EC" id="2.7.7.12"/>
    </reaction>
</comment>
<evidence type="ECO:0000313" key="19">
    <source>
        <dbReference type="EMBL" id="TDT33852.1"/>
    </source>
</evidence>
<evidence type="ECO:0000256" key="6">
    <source>
        <dbReference type="ARBA" id="ARBA00016340"/>
    </source>
</evidence>
<reference evidence="19 20" key="1">
    <citation type="submission" date="2019-03" db="EMBL/GenBank/DDBJ databases">
        <title>Genomic Encyclopedia of Archaeal and Bacterial Type Strains, Phase II (KMG-II): from individual species to whole genera.</title>
        <authorList>
            <person name="Goeker M."/>
        </authorList>
    </citation>
    <scope>NUCLEOTIDE SEQUENCE [LARGE SCALE GENOMIC DNA]</scope>
    <source>
        <strain evidence="19 20">DSM 24323</strain>
    </source>
</reference>
<dbReference type="AlphaFoldDB" id="A0A4R7J8L6"/>
<keyword evidence="13 15" id="KW-0119">Carbohydrate metabolism</keyword>
<dbReference type="GO" id="GO:0008108">
    <property type="term" value="F:UDP-glucose:hexose-1-phosphate uridylyltransferase activity"/>
    <property type="evidence" value="ECO:0007669"/>
    <property type="project" value="UniProtKB-UniRule"/>
</dbReference>
<organism evidence="19 20">
    <name type="scientific">Naumannella halotolerans</name>
    <dbReference type="NCBI Taxonomy" id="993414"/>
    <lineage>
        <taxon>Bacteria</taxon>
        <taxon>Bacillati</taxon>
        <taxon>Actinomycetota</taxon>
        <taxon>Actinomycetes</taxon>
        <taxon>Propionibacteriales</taxon>
        <taxon>Propionibacteriaceae</taxon>
        <taxon>Naumannella</taxon>
    </lineage>
</organism>
<dbReference type="Pfam" id="PF02744">
    <property type="entry name" value="GalP_UDP_tr_C"/>
    <property type="match status" value="1"/>
</dbReference>
<evidence type="ECO:0000256" key="11">
    <source>
        <dbReference type="ARBA" id="ARBA00023004"/>
    </source>
</evidence>
<dbReference type="UniPathway" id="UPA00214"/>
<keyword evidence="11" id="KW-0408">Iron</keyword>
<comment type="similarity">
    <text evidence="4 15">Belongs to the galactose-1-phosphate uridylyltransferase type 1 family.</text>
</comment>
<evidence type="ECO:0000256" key="12">
    <source>
        <dbReference type="ARBA" id="ARBA00023144"/>
    </source>
</evidence>
<dbReference type="Proteomes" id="UP000295371">
    <property type="component" value="Unassembled WGS sequence"/>
</dbReference>
<gene>
    <name evidence="19" type="ORF">CLV29_1487</name>
</gene>
<accession>A0A4R7J8L6</accession>
<keyword evidence="12 15" id="KW-0299">Galactose metabolism</keyword>
<keyword evidence="20" id="KW-1185">Reference proteome</keyword>
<evidence type="ECO:0000256" key="4">
    <source>
        <dbReference type="ARBA" id="ARBA00010951"/>
    </source>
</evidence>
<evidence type="ECO:0000259" key="18">
    <source>
        <dbReference type="Pfam" id="PF02744"/>
    </source>
</evidence>
<keyword evidence="9 15" id="KW-0479">Metal-binding</keyword>
<sequence length="412" mass="45370">MSTTDGADASLRTPTSARNPGDEPAAVPADRRTASSSAGAGEGRPELSQSTTRLADGRTLHYYGVLPEPAADRRELPAVSTSSQMRHDPILDEWVVMASHRQSRTFLPPTDQCPLCPSTPQRQTEIPASSYDVAVFENRFPSLSTGAVAPPADPRLVAPFEPARAGSGRCEVVCITSDHQASFADLSPEHARLVIDVWAERTAAIGAIPEVEQVFCFENRGVEIGVTLGHPHGQIYGYPFLTPRSSQMLASARRYRAEHDRDLFDDVVAAERADESRTVLESEHWYAFVPRAARWPVEVHLYPKQRHLDLPELSDAERDDLAVVYLELLQRLDRLYDAPLPYIAAWHQAPVRIERDLASLHLELFSIRRSADKLKYLAGSESGMGAFITDVLPEAVAERLRSLATPAGVDHG</sequence>
<keyword evidence="7 15" id="KW-0808">Transferase</keyword>
<proteinExistence type="inferred from homology"/>
<dbReference type="InterPro" id="IPR001937">
    <property type="entry name" value="GalP_UDPtransf1"/>
</dbReference>
<dbReference type="EMBL" id="SOAW01000001">
    <property type="protein sequence ID" value="TDT33852.1"/>
    <property type="molecule type" value="Genomic_DNA"/>
</dbReference>
<dbReference type="PANTHER" id="PTHR11943">
    <property type="entry name" value="GALACTOSE-1-PHOSPHATE URIDYLYLTRANSFERASE"/>
    <property type="match status" value="1"/>
</dbReference>
<comment type="cofactor">
    <cofactor evidence="2">
        <name>Zn(2+)</name>
        <dbReference type="ChEBI" id="CHEBI:29105"/>
    </cofactor>
</comment>
<dbReference type="InterPro" id="IPR036265">
    <property type="entry name" value="HIT-like_sf"/>
</dbReference>
<dbReference type="GO" id="GO:0033499">
    <property type="term" value="P:galactose catabolic process via UDP-galactose, Leloir pathway"/>
    <property type="evidence" value="ECO:0007669"/>
    <property type="project" value="TreeGrafter"/>
</dbReference>
<evidence type="ECO:0000256" key="9">
    <source>
        <dbReference type="ARBA" id="ARBA00022723"/>
    </source>
</evidence>
<evidence type="ECO:0000256" key="15">
    <source>
        <dbReference type="RuleBase" id="RU000506"/>
    </source>
</evidence>
<dbReference type="InterPro" id="IPR019779">
    <property type="entry name" value="GalP_UDPtransf1_His-AS"/>
</dbReference>
<dbReference type="PANTHER" id="PTHR11943:SF1">
    <property type="entry name" value="GALACTOSE-1-PHOSPHATE URIDYLYLTRANSFERASE"/>
    <property type="match status" value="1"/>
</dbReference>
<dbReference type="GO" id="GO:0005737">
    <property type="term" value="C:cytoplasm"/>
    <property type="evidence" value="ECO:0007669"/>
    <property type="project" value="TreeGrafter"/>
</dbReference>
<evidence type="ECO:0000256" key="14">
    <source>
        <dbReference type="NCBIfam" id="TIGR00209"/>
    </source>
</evidence>
<dbReference type="Gene3D" id="3.30.428.10">
    <property type="entry name" value="HIT-like"/>
    <property type="match status" value="2"/>
</dbReference>
<dbReference type="RefSeq" id="WP_208292802.1">
    <property type="nucleotide sequence ID" value="NZ_SOAW01000001.1"/>
</dbReference>
<dbReference type="FunFam" id="3.30.428.10:FF:000010">
    <property type="entry name" value="Galactose-1-phosphate uridylyltransferase"/>
    <property type="match status" value="1"/>
</dbReference>
<evidence type="ECO:0000256" key="13">
    <source>
        <dbReference type="ARBA" id="ARBA00023277"/>
    </source>
</evidence>
<feature type="domain" description="Galactose-1-phosphate uridyl transferase C-terminal" evidence="18">
    <location>
        <begin position="252"/>
        <end position="404"/>
    </location>
</feature>
<evidence type="ECO:0000256" key="3">
    <source>
        <dbReference type="ARBA" id="ARBA00004947"/>
    </source>
</evidence>
<evidence type="ECO:0000256" key="5">
    <source>
        <dbReference type="ARBA" id="ARBA00012384"/>
    </source>
</evidence>
<name>A0A4R7J8L6_9ACTN</name>
<dbReference type="PROSITE" id="PS00117">
    <property type="entry name" value="GAL_P_UDP_TRANSF_I"/>
    <property type="match status" value="1"/>
</dbReference>
<feature type="domain" description="Galactose-1-phosphate uridyl transferase N-terminal" evidence="17">
    <location>
        <begin position="82"/>
        <end position="241"/>
    </location>
</feature>
<dbReference type="NCBIfam" id="TIGR00209">
    <property type="entry name" value="galT_1"/>
    <property type="match status" value="1"/>
</dbReference>